<gene>
    <name evidence="2" type="primary">atp8</name>
</gene>
<evidence type="ECO:0000256" key="1">
    <source>
        <dbReference type="SAM" id="Phobius"/>
    </source>
</evidence>
<feature type="transmembrane region" description="Helical" evidence="1">
    <location>
        <begin position="12"/>
        <end position="32"/>
    </location>
</feature>
<keyword evidence="1" id="KW-0472">Membrane</keyword>
<organism evidence="2">
    <name type="scientific">Platynereis bicanaliculata</name>
    <dbReference type="NCBI Taxonomy" id="868042"/>
    <lineage>
        <taxon>Eukaryota</taxon>
        <taxon>Metazoa</taxon>
        <taxon>Spiralia</taxon>
        <taxon>Lophotrochozoa</taxon>
        <taxon>Annelida</taxon>
        <taxon>Polychaeta</taxon>
        <taxon>Errantia</taxon>
        <taxon>Phyllodocida</taxon>
        <taxon>Nereididae</taxon>
        <taxon>Platynereis</taxon>
    </lineage>
</organism>
<accession>A0A7G8JTL9</accession>
<name>A0A7G8JTL9_9ANNE</name>
<dbReference type="EMBL" id="MN812984">
    <property type="protein sequence ID" value="QNJ33917.1"/>
    <property type="molecule type" value="Genomic_DNA"/>
</dbReference>
<reference evidence="2" key="1">
    <citation type="journal article" date="2020" name="Zool. Scr.">
        <title>The phylogeny of Nereididae (Annelida) based on mitochondrial genomes.</title>
        <authorList>
            <person name="Alves P.R."/>
            <person name="Halanych K.M."/>
            <person name="Santos C.S.G."/>
        </authorList>
    </citation>
    <scope>NUCLEOTIDE SEQUENCE</scope>
</reference>
<keyword evidence="1" id="KW-0812">Transmembrane</keyword>
<dbReference type="AlphaFoldDB" id="A0A7G8JTL9"/>
<dbReference type="RefSeq" id="YP_009974943.1">
    <property type="nucleotide sequence ID" value="NC_051995.1"/>
</dbReference>
<proteinExistence type="predicted"/>
<dbReference type="GeneID" id="60461319"/>
<geneLocation type="mitochondrion" evidence="2"/>
<protein>
    <submittedName>
        <fullName evidence="2">ATP synthase F0 subunit 8</fullName>
    </submittedName>
</protein>
<keyword evidence="2" id="KW-0496">Mitochondrion</keyword>
<keyword evidence="1" id="KW-1133">Transmembrane helix</keyword>
<evidence type="ECO:0000313" key="2">
    <source>
        <dbReference type="EMBL" id="QNJ33917.1"/>
    </source>
</evidence>
<sequence length="54" mass="6650">MPHLSPMNWVLVPISMIFLLMLMMVIMWWQFLPHFPHASKTRVSQLNIKAWKWW</sequence>